<protein>
    <recommendedName>
        <fullName evidence="4">HTH arsR-type domain-containing protein</fullName>
    </recommendedName>
</protein>
<organism evidence="5 6">
    <name type="scientific">Deinococcus aquiradiocola</name>
    <dbReference type="NCBI Taxonomy" id="393059"/>
    <lineage>
        <taxon>Bacteria</taxon>
        <taxon>Thermotogati</taxon>
        <taxon>Deinococcota</taxon>
        <taxon>Deinococci</taxon>
        <taxon>Deinococcales</taxon>
        <taxon>Deinococcaceae</taxon>
        <taxon>Deinococcus</taxon>
    </lineage>
</organism>
<evidence type="ECO:0000259" key="4">
    <source>
        <dbReference type="PROSITE" id="PS50987"/>
    </source>
</evidence>
<dbReference type="InterPro" id="IPR036390">
    <property type="entry name" value="WH_DNA-bd_sf"/>
</dbReference>
<dbReference type="GO" id="GO:0003677">
    <property type="term" value="F:DNA binding"/>
    <property type="evidence" value="ECO:0007669"/>
    <property type="project" value="UniProtKB-KW"/>
</dbReference>
<evidence type="ECO:0000313" key="5">
    <source>
        <dbReference type="EMBL" id="GGJ76185.1"/>
    </source>
</evidence>
<reference evidence="5" key="2">
    <citation type="submission" date="2020-09" db="EMBL/GenBank/DDBJ databases">
        <authorList>
            <person name="Sun Q."/>
            <person name="Ohkuma M."/>
        </authorList>
    </citation>
    <scope>NUCLEOTIDE SEQUENCE</scope>
    <source>
        <strain evidence="5">JCM 14371</strain>
    </source>
</reference>
<dbReference type="InterPro" id="IPR001845">
    <property type="entry name" value="HTH_ArsR_DNA-bd_dom"/>
</dbReference>
<keyword evidence="3" id="KW-0804">Transcription</keyword>
<evidence type="ECO:0000256" key="3">
    <source>
        <dbReference type="ARBA" id="ARBA00023163"/>
    </source>
</evidence>
<sequence length="106" mass="11603">MTAARQPPVLDLLKALASEVRFELVRILAHGEHCVCDLEAVLGLPQSKVSYHLAVLKDVGLVSSEQRGKNSYYRLQHGPLYLLGGELLAALLTPDPALTQRIRSVC</sequence>
<dbReference type="CDD" id="cd00090">
    <property type="entry name" value="HTH_ARSR"/>
    <property type="match status" value="1"/>
</dbReference>
<dbReference type="RefSeq" id="WP_188963109.1">
    <property type="nucleotide sequence ID" value="NZ_BMOE01000006.1"/>
</dbReference>
<dbReference type="Proteomes" id="UP000635726">
    <property type="component" value="Unassembled WGS sequence"/>
</dbReference>
<gene>
    <name evidence="5" type="ORF">GCM10008939_20450</name>
</gene>
<evidence type="ECO:0000313" key="6">
    <source>
        <dbReference type="Proteomes" id="UP000635726"/>
    </source>
</evidence>
<name>A0A917PG49_9DEIO</name>
<dbReference type="SUPFAM" id="SSF46785">
    <property type="entry name" value="Winged helix' DNA-binding domain"/>
    <property type="match status" value="1"/>
</dbReference>
<comment type="caution">
    <text evidence="5">The sequence shown here is derived from an EMBL/GenBank/DDBJ whole genome shotgun (WGS) entry which is preliminary data.</text>
</comment>
<feature type="domain" description="HTH arsR-type" evidence="4">
    <location>
        <begin position="1"/>
        <end position="95"/>
    </location>
</feature>
<evidence type="ECO:0000256" key="2">
    <source>
        <dbReference type="ARBA" id="ARBA00023125"/>
    </source>
</evidence>
<dbReference type="PANTHER" id="PTHR33154">
    <property type="entry name" value="TRANSCRIPTIONAL REGULATOR, ARSR FAMILY"/>
    <property type="match status" value="1"/>
</dbReference>
<dbReference type="InterPro" id="IPR036388">
    <property type="entry name" value="WH-like_DNA-bd_sf"/>
</dbReference>
<dbReference type="SMART" id="SM00418">
    <property type="entry name" value="HTH_ARSR"/>
    <property type="match status" value="1"/>
</dbReference>
<dbReference type="AlphaFoldDB" id="A0A917PG49"/>
<dbReference type="EMBL" id="BMOE01000006">
    <property type="protein sequence ID" value="GGJ76185.1"/>
    <property type="molecule type" value="Genomic_DNA"/>
</dbReference>
<reference evidence="5" key="1">
    <citation type="journal article" date="2014" name="Int. J. Syst. Evol. Microbiol.">
        <title>Complete genome sequence of Corynebacterium casei LMG S-19264T (=DSM 44701T), isolated from a smear-ripened cheese.</title>
        <authorList>
            <consortium name="US DOE Joint Genome Institute (JGI-PGF)"/>
            <person name="Walter F."/>
            <person name="Albersmeier A."/>
            <person name="Kalinowski J."/>
            <person name="Ruckert C."/>
        </authorList>
    </citation>
    <scope>NUCLEOTIDE SEQUENCE</scope>
    <source>
        <strain evidence="5">JCM 14371</strain>
    </source>
</reference>
<dbReference type="NCBIfam" id="NF033788">
    <property type="entry name" value="HTH_metalloreg"/>
    <property type="match status" value="1"/>
</dbReference>
<dbReference type="Pfam" id="PF01022">
    <property type="entry name" value="HTH_5"/>
    <property type="match status" value="1"/>
</dbReference>
<keyword evidence="6" id="KW-1185">Reference proteome</keyword>
<dbReference type="Gene3D" id="1.10.10.10">
    <property type="entry name" value="Winged helix-like DNA-binding domain superfamily/Winged helix DNA-binding domain"/>
    <property type="match status" value="1"/>
</dbReference>
<evidence type="ECO:0000256" key="1">
    <source>
        <dbReference type="ARBA" id="ARBA00023015"/>
    </source>
</evidence>
<dbReference type="InterPro" id="IPR011991">
    <property type="entry name" value="ArsR-like_HTH"/>
</dbReference>
<accession>A0A917PG49</accession>
<keyword evidence="1" id="KW-0805">Transcription regulation</keyword>
<dbReference type="PRINTS" id="PR00778">
    <property type="entry name" value="HTHARSR"/>
</dbReference>
<proteinExistence type="predicted"/>
<dbReference type="GO" id="GO:0003700">
    <property type="term" value="F:DNA-binding transcription factor activity"/>
    <property type="evidence" value="ECO:0007669"/>
    <property type="project" value="InterPro"/>
</dbReference>
<dbReference type="PANTHER" id="PTHR33154:SF18">
    <property type="entry name" value="ARSENICAL RESISTANCE OPERON REPRESSOR"/>
    <property type="match status" value="1"/>
</dbReference>
<dbReference type="PROSITE" id="PS50987">
    <property type="entry name" value="HTH_ARSR_2"/>
    <property type="match status" value="1"/>
</dbReference>
<keyword evidence="2" id="KW-0238">DNA-binding</keyword>
<dbReference type="InterPro" id="IPR051081">
    <property type="entry name" value="HTH_MetalResp_TranReg"/>
</dbReference>